<dbReference type="InterPro" id="IPR010979">
    <property type="entry name" value="Ribosomal_uS13-like_H2TH"/>
</dbReference>
<dbReference type="SMART" id="SM00898">
    <property type="entry name" value="Fapy_DNA_glyco"/>
    <property type="match status" value="1"/>
</dbReference>
<evidence type="ECO:0000256" key="4">
    <source>
        <dbReference type="ARBA" id="ARBA00022801"/>
    </source>
</evidence>
<dbReference type="GO" id="GO:0140078">
    <property type="term" value="F:class I DNA-(apurinic or apyrimidinic site) endonuclease activity"/>
    <property type="evidence" value="ECO:0007669"/>
    <property type="project" value="UniProtKB-EC"/>
</dbReference>
<dbReference type="AlphaFoldDB" id="A0A364V6Z2"/>
<reference evidence="12 13" key="1">
    <citation type="journal article" date="2018" name="Syst. Appl. Microbiol.">
        <title>Corynebacterium heidelbergense sp. nov., isolated from the preen glands of Egyptian geese (Alopochen aegyptiacus).</title>
        <authorList>
            <person name="Braun M.S."/>
            <person name="Wang E."/>
            <person name="Zimmermann S."/>
            <person name="Wink M."/>
        </authorList>
    </citation>
    <scope>NUCLEOTIDE SEQUENCE [LARGE SCALE GENOMIC DNA]</scope>
    <source>
        <strain evidence="12 13">DSM 104638</strain>
    </source>
</reference>
<dbReference type="SUPFAM" id="SSF46946">
    <property type="entry name" value="S13-like H2TH domain"/>
    <property type="match status" value="1"/>
</dbReference>
<keyword evidence="12" id="KW-0540">Nuclease</keyword>
<protein>
    <recommendedName>
        <fullName evidence="2">DNA-(apurinic or apyrimidinic site) lyase</fullName>
        <ecNumber evidence="2">4.2.99.18</ecNumber>
    </recommendedName>
</protein>
<organism evidence="12 13">
    <name type="scientific">Corynebacterium heidelbergense</name>
    <dbReference type="NCBI Taxonomy" id="2055947"/>
    <lineage>
        <taxon>Bacteria</taxon>
        <taxon>Bacillati</taxon>
        <taxon>Actinomycetota</taxon>
        <taxon>Actinomycetes</taxon>
        <taxon>Mycobacteriales</taxon>
        <taxon>Corynebacteriaceae</taxon>
        <taxon>Corynebacterium</taxon>
    </lineage>
</organism>
<keyword evidence="6" id="KW-0234">DNA repair</keyword>
<dbReference type="EMBL" id="PHQP01000156">
    <property type="protein sequence ID" value="RAV32412.1"/>
    <property type="molecule type" value="Genomic_DNA"/>
</dbReference>
<proteinExistence type="inferred from homology"/>
<evidence type="ECO:0000256" key="2">
    <source>
        <dbReference type="ARBA" id="ARBA00012720"/>
    </source>
</evidence>
<keyword evidence="5" id="KW-0238">DNA-binding</keyword>
<dbReference type="GO" id="GO:0006284">
    <property type="term" value="P:base-excision repair"/>
    <property type="evidence" value="ECO:0007669"/>
    <property type="project" value="InterPro"/>
</dbReference>
<dbReference type="PANTHER" id="PTHR42697">
    <property type="entry name" value="ENDONUCLEASE 8"/>
    <property type="match status" value="1"/>
</dbReference>
<evidence type="ECO:0000256" key="1">
    <source>
        <dbReference type="ARBA" id="ARBA00009409"/>
    </source>
</evidence>
<name>A0A364V6Z2_9CORY</name>
<dbReference type="Pfam" id="PF01149">
    <property type="entry name" value="Fapy_DNA_glyco"/>
    <property type="match status" value="1"/>
</dbReference>
<keyword evidence="3" id="KW-0227">DNA damage</keyword>
<accession>A0A364V6Z2</accession>
<keyword evidence="12" id="KW-0255">Endonuclease</keyword>
<dbReference type="Gene3D" id="3.20.190.10">
    <property type="entry name" value="MutM-like, N-terminal"/>
    <property type="match status" value="1"/>
</dbReference>
<dbReference type="EC" id="4.2.99.18" evidence="2"/>
<evidence type="ECO:0000313" key="13">
    <source>
        <dbReference type="Proteomes" id="UP000251047"/>
    </source>
</evidence>
<evidence type="ECO:0000256" key="8">
    <source>
        <dbReference type="ARBA" id="ARBA00023268"/>
    </source>
</evidence>
<evidence type="ECO:0000259" key="11">
    <source>
        <dbReference type="SMART" id="SM01232"/>
    </source>
</evidence>
<evidence type="ECO:0000256" key="5">
    <source>
        <dbReference type="ARBA" id="ARBA00023125"/>
    </source>
</evidence>
<feature type="domain" description="Formamidopyrimidine-DNA glycosylase catalytic" evidence="10">
    <location>
        <begin position="2"/>
        <end position="114"/>
    </location>
</feature>
<dbReference type="Pfam" id="PF06831">
    <property type="entry name" value="H2TH"/>
    <property type="match status" value="1"/>
</dbReference>
<evidence type="ECO:0000313" key="12">
    <source>
        <dbReference type="EMBL" id="RAV32412.1"/>
    </source>
</evidence>
<dbReference type="Gene3D" id="1.10.8.50">
    <property type="match status" value="1"/>
</dbReference>
<dbReference type="InterPro" id="IPR012319">
    <property type="entry name" value="FPG_cat"/>
</dbReference>
<comment type="caution">
    <text evidence="12">The sequence shown here is derived from an EMBL/GenBank/DDBJ whole genome shotgun (WGS) entry which is preliminary data.</text>
</comment>
<dbReference type="InterPro" id="IPR035937">
    <property type="entry name" value="FPG_N"/>
</dbReference>
<dbReference type="GO" id="GO:0000703">
    <property type="term" value="F:oxidized pyrimidine nucleobase lesion DNA N-glycosylase activity"/>
    <property type="evidence" value="ECO:0007669"/>
    <property type="project" value="TreeGrafter"/>
</dbReference>
<dbReference type="SMART" id="SM01232">
    <property type="entry name" value="H2TH"/>
    <property type="match status" value="1"/>
</dbReference>
<sequence>MPEGDSVLQLSNRLQWMPGRTITRTDVRVPRFATANLDGQLVHRVWPYGKHLFMHVGDTIIHTHLKMEGVWSIHAVGQRWRRQAYTARIVLRLTPQHPGGADIELVGHDLGFVRLFPLSDYDATVAHLGPDILDPEFPTALFRDTGRTGRDETIRRIMRRPERALGAALLDQKNVAGIGNEYRAEIMFLMGLHPAIPVGEAGLKRVERAVDLSRRVMWENRLGPKRVFTGDRRPGMTAYV</sequence>
<keyword evidence="9" id="KW-0326">Glycosidase</keyword>
<dbReference type="CDD" id="cd08971">
    <property type="entry name" value="AcNei2_N"/>
    <property type="match status" value="1"/>
</dbReference>
<comment type="similarity">
    <text evidence="1">Belongs to the FPG family.</text>
</comment>
<dbReference type="GO" id="GO:0008270">
    <property type="term" value="F:zinc ion binding"/>
    <property type="evidence" value="ECO:0007669"/>
    <property type="project" value="InterPro"/>
</dbReference>
<dbReference type="PANTHER" id="PTHR42697:SF1">
    <property type="entry name" value="ENDONUCLEASE 8"/>
    <property type="match status" value="1"/>
</dbReference>
<feature type="domain" description="Formamidopyrimidine-DNA glycosylase H2TH DNA-binding" evidence="11">
    <location>
        <begin position="128"/>
        <end position="229"/>
    </location>
</feature>
<evidence type="ECO:0000256" key="6">
    <source>
        <dbReference type="ARBA" id="ARBA00023204"/>
    </source>
</evidence>
<dbReference type="GO" id="GO:0003684">
    <property type="term" value="F:damaged DNA binding"/>
    <property type="evidence" value="ECO:0007669"/>
    <property type="project" value="InterPro"/>
</dbReference>
<feature type="non-terminal residue" evidence="12">
    <location>
        <position position="240"/>
    </location>
</feature>
<keyword evidence="8" id="KW-0511">Multifunctional enzyme</keyword>
<gene>
    <name evidence="12" type="ORF">CWC39_10465</name>
</gene>
<dbReference type="SUPFAM" id="SSF81624">
    <property type="entry name" value="N-terminal domain of MutM-like DNA repair proteins"/>
    <property type="match status" value="1"/>
</dbReference>
<evidence type="ECO:0000259" key="10">
    <source>
        <dbReference type="SMART" id="SM00898"/>
    </source>
</evidence>
<dbReference type="InterPro" id="IPR044090">
    <property type="entry name" value="Nei2_N"/>
</dbReference>
<dbReference type="InterPro" id="IPR015886">
    <property type="entry name" value="H2TH_FPG"/>
</dbReference>
<evidence type="ECO:0000256" key="3">
    <source>
        <dbReference type="ARBA" id="ARBA00022763"/>
    </source>
</evidence>
<keyword evidence="4" id="KW-0378">Hydrolase</keyword>
<dbReference type="OrthoDB" id="9800855at2"/>
<evidence type="ECO:0000256" key="7">
    <source>
        <dbReference type="ARBA" id="ARBA00023239"/>
    </source>
</evidence>
<dbReference type="Proteomes" id="UP000251047">
    <property type="component" value="Unassembled WGS sequence"/>
</dbReference>
<dbReference type="RefSeq" id="WP_112770383.1">
    <property type="nucleotide sequence ID" value="NZ_PHQP01000156.1"/>
</dbReference>
<evidence type="ECO:0000256" key="9">
    <source>
        <dbReference type="ARBA" id="ARBA00023295"/>
    </source>
</evidence>
<keyword evidence="7" id="KW-0456">Lyase</keyword>